<dbReference type="Gramene" id="OQU81722">
    <property type="protein sequence ID" value="OQU81722"/>
    <property type="gene ID" value="SORBI_3006G110101"/>
</dbReference>
<gene>
    <name evidence="1" type="ORF">SORBI_3006G110101</name>
</gene>
<dbReference type="AlphaFoldDB" id="A0A1Z5RDA8"/>
<dbReference type="EMBL" id="CM000765">
    <property type="protein sequence ID" value="OQU81722.1"/>
    <property type="molecule type" value="Genomic_DNA"/>
</dbReference>
<name>A0A1Z5RDA8_SORBI</name>
<reference evidence="2" key="2">
    <citation type="journal article" date="2018" name="Plant J.">
        <title>The Sorghum bicolor reference genome: improved assembly, gene annotations, a transcriptome atlas, and signatures of genome organization.</title>
        <authorList>
            <person name="McCormick R.F."/>
            <person name="Truong S.K."/>
            <person name="Sreedasyam A."/>
            <person name="Jenkins J."/>
            <person name="Shu S."/>
            <person name="Sims D."/>
            <person name="Kennedy M."/>
            <person name="Amirebrahimi M."/>
            <person name="Weers B.D."/>
            <person name="McKinley B."/>
            <person name="Mattison A."/>
            <person name="Morishige D.T."/>
            <person name="Grimwood J."/>
            <person name="Schmutz J."/>
            <person name="Mullet J.E."/>
        </authorList>
    </citation>
    <scope>NUCLEOTIDE SEQUENCE [LARGE SCALE GENOMIC DNA]</scope>
    <source>
        <strain evidence="2">cv. BTx623</strain>
    </source>
</reference>
<organism evidence="1 2">
    <name type="scientific">Sorghum bicolor</name>
    <name type="common">Sorghum</name>
    <name type="synonym">Sorghum vulgare</name>
    <dbReference type="NCBI Taxonomy" id="4558"/>
    <lineage>
        <taxon>Eukaryota</taxon>
        <taxon>Viridiplantae</taxon>
        <taxon>Streptophyta</taxon>
        <taxon>Embryophyta</taxon>
        <taxon>Tracheophyta</taxon>
        <taxon>Spermatophyta</taxon>
        <taxon>Magnoliopsida</taxon>
        <taxon>Liliopsida</taxon>
        <taxon>Poales</taxon>
        <taxon>Poaceae</taxon>
        <taxon>PACMAD clade</taxon>
        <taxon>Panicoideae</taxon>
        <taxon>Andropogonodae</taxon>
        <taxon>Andropogoneae</taxon>
        <taxon>Sorghinae</taxon>
        <taxon>Sorghum</taxon>
    </lineage>
</organism>
<protein>
    <submittedName>
        <fullName evidence="1">Uncharacterized protein</fullName>
    </submittedName>
</protein>
<dbReference type="InParanoid" id="A0A1Z5RDA8"/>
<proteinExistence type="predicted"/>
<keyword evidence="2" id="KW-1185">Reference proteome</keyword>
<dbReference type="Proteomes" id="UP000000768">
    <property type="component" value="Chromosome 6"/>
</dbReference>
<evidence type="ECO:0000313" key="2">
    <source>
        <dbReference type="Proteomes" id="UP000000768"/>
    </source>
</evidence>
<reference evidence="1 2" key="1">
    <citation type="journal article" date="2009" name="Nature">
        <title>The Sorghum bicolor genome and the diversification of grasses.</title>
        <authorList>
            <person name="Paterson A.H."/>
            <person name="Bowers J.E."/>
            <person name="Bruggmann R."/>
            <person name="Dubchak I."/>
            <person name="Grimwood J."/>
            <person name="Gundlach H."/>
            <person name="Haberer G."/>
            <person name="Hellsten U."/>
            <person name="Mitros T."/>
            <person name="Poliakov A."/>
            <person name="Schmutz J."/>
            <person name="Spannagl M."/>
            <person name="Tang H."/>
            <person name="Wang X."/>
            <person name="Wicker T."/>
            <person name="Bharti A.K."/>
            <person name="Chapman J."/>
            <person name="Feltus F.A."/>
            <person name="Gowik U."/>
            <person name="Grigoriev I.V."/>
            <person name="Lyons E."/>
            <person name="Maher C.A."/>
            <person name="Martis M."/>
            <person name="Narechania A."/>
            <person name="Otillar R.P."/>
            <person name="Penning B.W."/>
            <person name="Salamov A.A."/>
            <person name="Wang Y."/>
            <person name="Zhang L."/>
            <person name="Carpita N.C."/>
            <person name="Freeling M."/>
            <person name="Gingle A.R."/>
            <person name="Hash C.T."/>
            <person name="Keller B."/>
            <person name="Klein P."/>
            <person name="Kresovich S."/>
            <person name="McCann M.C."/>
            <person name="Ming R."/>
            <person name="Peterson D.G."/>
            <person name="Mehboob-ur-Rahman"/>
            <person name="Ware D."/>
            <person name="Westhoff P."/>
            <person name="Mayer K.F."/>
            <person name="Messing J."/>
            <person name="Rokhsar D.S."/>
        </authorList>
    </citation>
    <scope>NUCLEOTIDE SEQUENCE [LARGE SCALE GENOMIC DNA]</scope>
    <source>
        <strain evidence="2">cv. BTx623</strain>
    </source>
</reference>
<evidence type="ECO:0000313" key="1">
    <source>
        <dbReference type="EMBL" id="OQU81722.1"/>
    </source>
</evidence>
<sequence length="104" mass="11324">MPCNEFEWPVQWRNGCSRKSQGAMAHGRGTSGGGGVSGLLLPAFSVFRMPAHGQQIRADKLKRSSTDYNSHVICLCPLRLCLLPLPDCRPGTASVLFVVLAWLV</sequence>
<accession>A0A1Z5RDA8</accession>